<comment type="function">
    <text evidence="9">Catalyzes the conversion of oxaloacetate (OAA) to phosphoenolpyruvate (PEP), the rate-limiting step in the metabolic pathway that produces glucose from lactate and other precursors derived from the citric acid cycle.</text>
</comment>
<comment type="pathway">
    <text evidence="9">Carbohydrate biosynthesis; gluconeogenesis.</text>
</comment>
<feature type="binding site" evidence="9">
    <location>
        <begin position="507"/>
        <end position="510"/>
    </location>
    <ligand>
        <name>GTP</name>
        <dbReference type="ChEBI" id="CHEBI:37565"/>
    </ligand>
</feature>
<comment type="subunit">
    <text evidence="9">Monomer.</text>
</comment>
<comment type="similarity">
    <text evidence="1 9">Belongs to the phosphoenolpyruvate carboxykinase [GTP] family.</text>
</comment>
<keyword evidence="3 9" id="KW-0479">Metal-binding</keyword>
<evidence type="ECO:0000256" key="6">
    <source>
        <dbReference type="ARBA" id="ARBA00023134"/>
    </source>
</evidence>
<evidence type="ECO:0000256" key="2">
    <source>
        <dbReference type="ARBA" id="ARBA00022432"/>
    </source>
</evidence>
<keyword evidence="8 9" id="KW-0456">Lyase</keyword>
<feature type="binding site" evidence="9">
    <location>
        <begin position="214"/>
        <end position="216"/>
    </location>
    <ligand>
        <name>substrate</name>
    </ligand>
</feature>
<dbReference type="InterPro" id="IPR013035">
    <property type="entry name" value="PEP_carboxykinase_C"/>
</dbReference>
<keyword evidence="4 9" id="KW-0547">Nucleotide-binding</keyword>
<dbReference type="Pfam" id="PF00821">
    <property type="entry name" value="PEPCK_GTP"/>
    <property type="match status" value="1"/>
</dbReference>
<dbReference type="InterPro" id="IPR018091">
    <property type="entry name" value="PEP_carboxykin_GTP_CS"/>
</dbReference>
<dbReference type="EC" id="4.1.1.32" evidence="9"/>
<feature type="binding site" evidence="9">
    <location>
        <position position="265"/>
    </location>
    <ligand>
        <name>substrate</name>
    </ligand>
</feature>
<feature type="binding site" evidence="9">
    <location>
        <position position="243"/>
    </location>
    <ligand>
        <name>Mn(2+)</name>
        <dbReference type="ChEBI" id="CHEBI:29035"/>
    </ligand>
</feature>
<keyword evidence="5 9" id="KW-0210">Decarboxylase</keyword>
<dbReference type="InterPro" id="IPR035078">
    <property type="entry name" value="PEP_carboxykinase_GTP_N"/>
</dbReference>
<feature type="binding site" evidence="9">
    <location>
        <position position="292"/>
    </location>
    <ligand>
        <name>Mn(2+)</name>
        <dbReference type="ChEBI" id="CHEBI:29035"/>
    </ligand>
</feature>
<keyword evidence="9" id="KW-0963">Cytoplasm</keyword>
<feature type="binding site" evidence="9">
    <location>
        <begin position="266"/>
        <end position="271"/>
    </location>
    <ligand>
        <name>GTP</name>
        <dbReference type="ChEBI" id="CHEBI:37565"/>
    </ligand>
</feature>
<comment type="subcellular location">
    <subcellularLocation>
        <location evidence="9">Cytoplasm</location>
    </subcellularLocation>
</comment>
<dbReference type="RefSeq" id="WP_222012385.1">
    <property type="nucleotide sequence ID" value="NZ_JABTXI010000008.1"/>
</dbReference>
<gene>
    <name evidence="9" type="primary">pckG</name>
    <name evidence="12" type="ORF">HJA87_20850</name>
</gene>
<dbReference type="InterPro" id="IPR008210">
    <property type="entry name" value="PEP_carboxykinase_N"/>
</dbReference>
<dbReference type="NCBIfam" id="NF003253">
    <property type="entry name" value="PRK04210.1"/>
    <property type="match status" value="1"/>
</dbReference>
<dbReference type="PANTHER" id="PTHR11561:SF0">
    <property type="entry name" value="PHOSPHOENOLPYRUVATE CARBOXYKINASE [GTP]-RELATED"/>
    <property type="match status" value="1"/>
</dbReference>
<feature type="domain" description="Phosphoenolpyruvate carboxykinase C-terminal P-loop" evidence="10">
    <location>
        <begin position="239"/>
        <end position="589"/>
    </location>
</feature>
<comment type="cofactor">
    <cofactor evidence="9">
        <name>Mn(2+)</name>
        <dbReference type="ChEBI" id="CHEBI:29035"/>
    </cofactor>
    <text evidence="9">Binds 1 Mn(2+) ion per subunit.</text>
</comment>
<evidence type="ECO:0000259" key="11">
    <source>
        <dbReference type="Pfam" id="PF17297"/>
    </source>
</evidence>
<evidence type="ECO:0000256" key="5">
    <source>
        <dbReference type="ARBA" id="ARBA00022793"/>
    </source>
</evidence>
<evidence type="ECO:0000259" key="10">
    <source>
        <dbReference type="Pfam" id="PF00821"/>
    </source>
</evidence>
<dbReference type="SUPFAM" id="SSF68923">
    <property type="entry name" value="PEP carboxykinase N-terminal domain"/>
    <property type="match status" value="1"/>
</dbReference>
<feature type="binding site" evidence="9">
    <location>
        <begin position="382"/>
        <end position="384"/>
    </location>
    <ligand>
        <name>substrate</name>
    </ligand>
</feature>
<accession>A0ABS7LLM5</accession>
<keyword evidence="2 9" id="KW-0312">Gluconeogenesis</keyword>
<feature type="binding site" evidence="9">
    <location>
        <position position="75"/>
    </location>
    <ligand>
        <name>substrate</name>
    </ligand>
</feature>
<dbReference type="HAMAP" id="MF_00452">
    <property type="entry name" value="PEPCK_GTP"/>
    <property type="match status" value="1"/>
</dbReference>
<feature type="binding site" evidence="9">
    <location>
        <position position="384"/>
    </location>
    <ligand>
        <name>GTP</name>
        <dbReference type="ChEBI" id="CHEBI:37565"/>
    </ligand>
</feature>
<keyword evidence="13" id="KW-1185">Reference proteome</keyword>
<dbReference type="InterPro" id="IPR035077">
    <property type="entry name" value="PEP_carboxykinase_GTP_C"/>
</dbReference>
<evidence type="ECO:0000256" key="4">
    <source>
        <dbReference type="ARBA" id="ARBA00022741"/>
    </source>
</evidence>
<evidence type="ECO:0000256" key="9">
    <source>
        <dbReference type="HAMAP-Rule" id="MF_00452"/>
    </source>
</evidence>
<organism evidence="12 13">
    <name type="scientific">Rhizobium bangladeshense</name>
    <dbReference type="NCBI Taxonomy" id="1138189"/>
    <lineage>
        <taxon>Bacteria</taxon>
        <taxon>Pseudomonadati</taxon>
        <taxon>Pseudomonadota</taxon>
        <taxon>Alphaproteobacteria</taxon>
        <taxon>Hyphomicrobiales</taxon>
        <taxon>Rhizobiaceae</taxon>
        <taxon>Rhizobium/Agrobacterium group</taxon>
        <taxon>Rhizobium</taxon>
    </lineage>
</organism>
<dbReference type="Gene3D" id="3.90.228.20">
    <property type="match status" value="1"/>
</dbReference>
<reference evidence="12 13" key="1">
    <citation type="submission" date="2020-06" db="EMBL/GenBank/DDBJ databases">
        <title>Global-level population genomics: horizontal gene transfer, symbiosis and evolution in Rhizobia.</title>
        <authorList>
            <person name="Gai Y."/>
        </authorList>
    </citation>
    <scope>NUCLEOTIDE SEQUENCE [LARGE SCALE GENOMIC DNA]</scope>
    <source>
        <strain evidence="12 13">PLR6_1b</strain>
    </source>
</reference>
<dbReference type="PANTHER" id="PTHR11561">
    <property type="entry name" value="PHOSPHOENOLPYRUVATE CARBOXYKINASE"/>
    <property type="match status" value="1"/>
</dbReference>
<keyword evidence="7 9" id="KW-0464">Manganese</keyword>
<dbReference type="PIRSF" id="PIRSF001348">
    <property type="entry name" value="PEP_carboxykinase_GTP"/>
    <property type="match status" value="1"/>
</dbReference>
<evidence type="ECO:0000256" key="7">
    <source>
        <dbReference type="ARBA" id="ARBA00023211"/>
    </source>
</evidence>
<dbReference type="CDD" id="cd00819">
    <property type="entry name" value="PEPCK_GTP"/>
    <property type="match status" value="1"/>
</dbReference>
<proteinExistence type="inferred from homology"/>
<dbReference type="Proteomes" id="UP000720124">
    <property type="component" value="Unassembled WGS sequence"/>
</dbReference>
<feature type="binding site" evidence="9">
    <location>
        <position position="223"/>
    </location>
    <ligand>
        <name>Mn(2+)</name>
        <dbReference type="ChEBI" id="CHEBI:29035"/>
    </ligand>
</feature>
<dbReference type="Pfam" id="PF17297">
    <property type="entry name" value="PEPCK_N"/>
    <property type="match status" value="1"/>
</dbReference>
<dbReference type="InterPro" id="IPR008209">
    <property type="entry name" value="PEP_carboxykinase_GTP"/>
</dbReference>
<name>A0ABS7LLM5_9HYPH</name>
<comment type="caution">
    <text evidence="12">The sequence shown here is derived from an EMBL/GenBank/DDBJ whole genome shotgun (WGS) entry which is preliminary data.</text>
</comment>
<evidence type="ECO:0000256" key="3">
    <source>
        <dbReference type="ARBA" id="ARBA00022723"/>
    </source>
</evidence>
<dbReference type="Gene3D" id="2.170.8.10">
    <property type="entry name" value="Phosphoenolpyruvate Carboxykinase, domain 2"/>
    <property type="match status" value="1"/>
</dbReference>
<evidence type="ECO:0000256" key="1">
    <source>
        <dbReference type="ARBA" id="ARBA00005796"/>
    </source>
</evidence>
<evidence type="ECO:0000313" key="13">
    <source>
        <dbReference type="Proteomes" id="UP000720124"/>
    </source>
</evidence>
<dbReference type="EMBL" id="JABTXI010000008">
    <property type="protein sequence ID" value="MBY3592305.1"/>
    <property type="molecule type" value="Genomic_DNA"/>
</dbReference>
<evidence type="ECO:0000256" key="8">
    <source>
        <dbReference type="ARBA" id="ARBA00023239"/>
    </source>
</evidence>
<feature type="active site" evidence="9">
    <location>
        <position position="267"/>
    </location>
</feature>
<feature type="binding site" evidence="9">
    <location>
        <position position="415"/>
    </location>
    <ligand>
        <name>GTP</name>
        <dbReference type="ChEBI" id="CHEBI:37565"/>
    </ligand>
</feature>
<comment type="catalytic activity">
    <reaction evidence="9">
        <text>oxaloacetate + GTP = phosphoenolpyruvate + GDP + CO2</text>
        <dbReference type="Rhea" id="RHEA:10388"/>
        <dbReference type="ChEBI" id="CHEBI:16452"/>
        <dbReference type="ChEBI" id="CHEBI:16526"/>
        <dbReference type="ChEBI" id="CHEBI:37565"/>
        <dbReference type="ChEBI" id="CHEBI:58189"/>
        <dbReference type="ChEBI" id="CHEBI:58702"/>
        <dbReference type="EC" id="4.1.1.32"/>
    </reaction>
</comment>
<dbReference type="SUPFAM" id="SSF53795">
    <property type="entry name" value="PEP carboxykinase-like"/>
    <property type="match status" value="1"/>
</dbReference>
<dbReference type="PROSITE" id="PS00505">
    <property type="entry name" value="PEPCK_GTP"/>
    <property type="match status" value="1"/>
</dbReference>
<sequence length="604" mass="66814">MTHTNLLIANETLSAWINEIRELCQPSGIYVCNGSDEEYRELCDQMVSSGMMIRLNPELRPNSFLCRSDPTDVARLEHRTFICCEREEDAGPTNNWADPSKMRAELKELFRGAMRGRTLYVIPFSMGQPGSAYAMYGVQLTDSPYVVANMKLMAHIGEPVLPYLDQAQVVRCLHSVGKPLQPGETDSTWPCNADKKYIVNFQDDHSIVSFGSGYGGNALLGKKCLALRTASTIARTEGWLAEHMLILGVESPNGDTTYVAGAFPSACGKTNFAMLVPPEGFDGWKVKTVGDDIAWIRPGDDGRLWAVNPEIGFFGVAPGTNAKTNPNMMAAVKSDTIFTNCALTADGDIWWEGLTDVAPNNLIDWQGNPWTSDSGRLAAHPNARFTVTAANCPSMDPARDDGQAVPISAFIFGGRLSHTFPLVYEARNWEEGVYWAATLGSEATAAAENQAAIRNDPFAMLPFCGYNMGDYFTHWLSLAGRLSETPGIFRVNWFRKDEVGRFVWPGFSQNMRVLRWIVGRVKNEAGGRETPLGVMPSYSDIDWNGLPFSEEKFAVLGRIDGEKLSRELVSHQAYLSTFQPRLPERLLQIGDILQRSAQTSELVD</sequence>
<dbReference type="Gene3D" id="3.40.449.10">
    <property type="entry name" value="Phosphoenolpyruvate Carboxykinase, domain 1"/>
    <property type="match status" value="1"/>
</dbReference>
<evidence type="ECO:0000313" key="12">
    <source>
        <dbReference type="EMBL" id="MBY3592305.1"/>
    </source>
</evidence>
<protein>
    <recommendedName>
        <fullName evidence="9">Phosphoenolpyruvate carboxykinase [GTP]</fullName>
        <shortName evidence="9">PEP carboxykinase</shortName>
        <shortName evidence="9">PEPCK</shortName>
        <ecNumber evidence="9">4.1.1.32</ecNumber>
    </recommendedName>
    <alternativeName>
        <fullName evidence="9">GTP-dependent phosphoenolpyruvate carboxykinase</fullName>
        <shortName evidence="9">GTP-PEPCK</shortName>
    </alternativeName>
</protein>
<feature type="domain" description="Phosphoenolpyruvate carboxykinase GTP-utilising N-terminal" evidence="11">
    <location>
        <begin position="16"/>
        <end position="235"/>
    </location>
</feature>
<keyword evidence="6 9" id="KW-0342">GTP-binding</keyword>
<dbReference type="GO" id="GO:0004613">
    <property type="term" value="F:phosphoenolpyruvate carboxykinase (GTP) activity"/>
    <property type="evidence" value="ECO:0007669"/>
    <property type="project" value="UniProtKB-EC"/>
</dbReference>